<dbReference type="EMBL" id="JAAIUW010000001">
    <property type="protein sequence ID" value="KAF7844306.1"/>
    <property type="molecule type" value="Genomic_DNA"/>
</dbReference>
<organism evidence="1 2">
    <name type="scientific">Senna tora</name>
    <dbReference type="NCBI Taxonomy" id="362788"/>
    <lineage>
        <taxon>Eukaryota</taxon>
        <taxon>Viridiplantae</taxon>
        <taxon>Streptophyta</taxon>
        <taxon>Embryophyta</taxon>
        <taxon>Tracheophyta</taxon>
        <taxon>Spermatophyta</taxon>
        <taxon>Magnoliopsida</taxon>
        <taxon>eudicotyledons</taxon>
        <taxon>Gunneridae</taxon>
        <taxon>Pentapetalae</taxon>
        <taxon>rosids</taxon>
        <taxon>fabids</taxon>
        <taxon>Fabales</taxon>
        <taxon>Fabaceae</taxon>
        <taxon>Caesalpinioideae</taxon>
        <taxon>Cassia clade</taxon>
        <taxon>Senna</taxon>
    </lineage>
</organism>
<evidence type="ECO:0000313" key="2">
    <source>
        <dbReference type="Proteomes" id="UP000634136"/>
    </source>
</evidence>
<sequence length="81" mass="9141">MGTLLVEAFTVSSMVAFGTVAARRQRCKGDATTVREGEEAFDSIGVFLKSVISSKEIRNYIRVKQKLPRVERLHQIQLDEK</sequence>
<comment type="caution">
    <text evidence="1">The sequence shown here is derived from an EMBL/GenBank/DDBJ whole genome shotgun (WGS) entry which is preliminary data.</text>
</comment>
<name>A0A835CK47_9FABA</name>
<dbReference type="Proteomes" id="UP000634136">
    <property type="component" value="Unassembled WGS sequence"/>
</dbReference>
<protein>
    <submittedName>
        <fullName evidence="1">Uncharacterized protein</fullName>
    </submittedName>
</protein>
<gene>
    <name evidence="1" type="ORF">G2W53_001211</name>
</gene>
<dbReference type="AlphaFoldDB" id="A0A835CK47"/>
<evidence type="ECO:0000313" key="1">
    <source>
        <dbReference type="EMBL" id="KAF7844306.1"/>
    </source>
</evidence>
<reference evidence="1" key="1">
    <citation type="submission" date="2020-09" db="EMBL/GenBank/DDBJ databases">
        <title>Genome-Enabled Discovery of Anthraquinone Biosynthesis in Senna tora.</title>
        <authorList>
            <person name="Kang S.-H."/>
            <person name="Pandey R.P."/>
            <person name="Lee C.-M."/>
            <person name="Sim J.-S."/>
            <person name="Jeong J.-T."/>
            <person name="Choi B.-S."/>
            <person name="Jung M."/>
            <person name="Ginzburg D."/>
            <person name="Zhao K."/>
            <person name="Won S.Y."/>
            <person name="Oh T.-J."/>
            <person name="Yu Y."/>
            <person name="Kim N.-H."/>
            <person name="Lee O.R."/>
            <person name="Lee T.-H."/>
            <person name="Bashyal P."/>
            <person name="Kim T.-S."/>
            <person name="Lee W.-H."/>
            <person name="Kawkins C."/>
            <person name="Kim C.-K."/>
            <person name="Kim J.S."/>
            <person name="Ahn B.O."/>
            <person name="Rhee S.Y."/>
            <person name="Sohng J.K."/>
        </authorList>
    </citation>
    <scope>NUCLEOTIDE SEQUENCE</scope>
    <source>
        <tissue evidence="1">Leaf</tissue>
    </source>
</reference>
<accession>A0A835CK47</accession>
<keyword evidence="2" id="KW-1185">Reference proteome</keyword>
<proteinExistence type="predicted"/>